<accession>A0ABP9R2A3</accession>
<dbReference type="Gene3D" id="1.10.10.10">
    <property type="entry name" value="Winged helix-like DNA-binding domain superfamily/Winged helix DNA-binding domain"/>
    <property type="match status" value="1"/>
</dbReference>
<dbReference type="RefSeq" id="WP_185060009.1">
    <property type="nucleotide sequence ID" value="NZ_BAABJP010000044.1"/>
</dbReference>
<name>A0ABP9R2A3_9PSEU</name>
<dbReference type="PROSITE" id="PS01332">
    <property type="entry name" value="HTH_RRF2_1"/>
    <property type="match status" value="1"/>
</dbReference>
<dbReference type="PANTHER" id="PTHR33221">
    <property type="entry name" value="WINGED HELIX-TURN-HELIX TRANSCRIPTIONAL REGULATOR, RRF2 FAMILY"/>
    <property type="match status" value="1"/>
</dbReference>
<dbReference type="NCBIfam" id="TIGR00738">
    <property type="entry name" value="rrf2_super"/>
    <property type="match status" value="1"/>
</dbReference>
<dbReference type="Pfam" id="PF02082">
    <property type="entry name" value="Rrf2"/>
    <property type="match status" value="1"/>
</dbReference>
<dbReference type="InterPro" id="IPR036388">
    <property type="entry name" value="WH-like_DNA-bd_sf"/>
</dbReference>
<dbReference type="InterPro" id="IPR000944">
    <property type="entry name" value="Tscrpt_reg_Rrf2"/>
</dbReference>
<dbReference type="SUPFAM" id="SSF46785">
    <property type="entry name" value="Winged helix' DNA-binding domain"/>
    <property type="match status" value="1"/>
</dbReference>
<gene>
    <name evidence="2" type="ORF">GCM10023321_68120</name>
</gene>
<dbReference type="Proteomes" id="UP001428817">
    <property type="component" value="Unassembled WGS sequence"/>
</dbReference>
<dbReference type="InterPro" id="IPR030489">
    <property type="entry name" value="TR_Rrf2-type_CS"/>
</dbReference>
<sequence length="151" mass="16481">MRVSARADYAVRAAVELAIDPGQHRNAESIAQAQDIPQKFLQTILCDLRRAGIVASRRGIDGGYRLGQPAKEISVADVVRAVDGPLATVRGERPQDLNYAEAAEALRPLWVAMRASVRGVLENVTLADLASRKLPAKVRRIADSTDAWQNR</sequence>
<evidence type="ECO:0000256" key="1">
    <source>
        <dbReference type="ARBA" id="ARBA00023125"/>
    </source>
</evidence>
<dbReference type="InterPro" id="IPR036390">
    <property type="entry name" value="WH_DNA-bd_sf"/>
</dbReference>
<organism evidence="2 3">
    <name type="scientific">Pseudonocardia eucalypti</name>
    <dbReference type="NCBI Taxonomy" id="648755"/>
    <lineage>
        <taxon>Bacteria</taxon>
        <taxon>Bacillati</taxon>
        <taxon>Actinomycetota</taxon>
        <taxon>Actinomycetes</taxon>
        <taxon>Pseudonocardiales</taxon>
        <taxon>Pseudonocardiaceae</taxon>
        <taxon>Pseudonocardia</taxon>
    </lineage>
</organism>
<evidence type="ECO:0000313" key="2">
    <source>
        <dbReference type="EMBL" id="GAA5170635.1"/>
    </source>
</evidence>
<dbReference type="PROSITE" id="PS51197">
    <property type="entry name" value="HTH_RRF2_2"/>
    <property type="match status" value="1"/>
</dbReference>
<keyword evidence="1" id="KW-0238">DNA-binding</keyword>
<dbReference type="PANTHER" id="PTHR33221:SF5">
    <property type="entry name" value="HTH-TYPE TRANSCRIPTIONAL REGULATOR ISCR"/>
    <property type="match status" value="1"/>
</dbReference>
<comment type="caution">
    <text evidence="2">The sequence shown here is derived from an EMBL/GenBank/DDBJ whole genome shotgun (WGS) entry which is preliminary data.</text>
</comment>
<keyword evidence="3" id="KW-1185">Reference proteome</keyword>
<dbReference type="EMBL" id="BAABJP010000044">
    <property type="protein sequence ID" value="GAA5170635.1"/>
    <property type="molecule type" value="Genomic_DNA"/>
</dbReference>
<protein>
    <submittedName>
        <fullName evidence="2">Rrf2 family transcriptional regulator</fullName>
    </submittedName>
</protein>
<evidence type="ECO:0000313" key="3">
    <source>
        <dbReference type="Proteomes" id="UP001428817"/>
    </source>
</evidence>
<proteinExistence type="predicted"/>
<reference evidence="3" key="1">
    <citation type="journal article" date="2019" name="Int. J. Syst. Evol. Microbiol.">
        <title>The Global Catalogue of Microorganisms (GCM) 10K type strain sequencing project: providing services to taxonomists for standard genome sequencing and annotation.</title>
        <authorList>
            <consortium name="The Broad Institute Genomics Platform"/>
            <consortium name="The Broad Institute Genome Sequencing Center for Infectious Disease"/>
            <person name="Wu L."/>
            <person name="Ma J."/>
        </authorList>
    </citation>
    <scope>NUCLEOTIDE SEQUENCE [LARGE SCALE GENOMIC DNA]</scope>
    <source>
        <strain evidence="3">JCM 18303</strain>
    </source>
</reference>